<comment type="caution">
    <text evidence="2">The sequence shown here is derived from an EMBL/GenBank/DDBJ whole genome shotgun (WGS) entry which is preliminary data.</text>
</comment>
<keyword evidence="1" id="KW-0472">Membrane</keyword>
<feature type="transmembrane region" description="Helical" evidence="1">
    <location>
        <begin position="219"/>
        <end position="239"/>
    </location>
</feature>
<dbReference type="InterPro" id="IPR049458">
    <property type="entry name" value="EpsG-like"/>
</dbReference>
<feature type="transmembrane region" description="Helical" evidence="1">
    <location>
        <begin position="259"/>
        <end position="277"/>
    </location>
</feature>
<dbReference type="Pfam" id="PF14897">
    <property type="entry name" value="EpsG"/>
    <property type="match status" value="1"/>
</dbReference>
<reference evidence="2 3" key="1">
    <citation type="journal article" date="2015" name="Genome Announc.">
        <title>Expanding the biotechnology potential of lactobacilli through comparative genomics of 213 strains and associated genera.</title>
        <authorList>
            <person name="Sun Z."/>
            <person name="Harris H.M."/>
            <person name="McCann A."/>
            <person name="Guo C."/>
            <person name="Argimon S."/>
            <person name="Zhang W."/>
            <person name="Yang X."/>
            <person name="Jeffery I.B."/>
            <person name="Cooney J.C."/>
            <person name="Kagawa T.F."/>
            <person name="Liu W."/>
            <person name="Song Y."/>
            <person name="Salvetti E."/>
            <person name="Wrobel A."/>
            <person name="Rasinkangas P."/>
            <person name="Parkhill J."/>
            <person name="Rea M.C."/>
            <person name="O'Sullivan O."/>
            <person name="Ritari J."/>
            <person name="Douillard F.P."/>
            <person name="Paul Ross R."/>
            <person name="Yang R."/>
            <person name="Briner A.E."/>
            <person name="Felis G.E."/>
            <person name="de Vos W.M."/>
            <person name="Barrangou R."/>
            <person name="Klaenhammer T.R."/>
            <person name="Caufield P.W."/>
            <person name="Cui Y."/>
            <person name="Zhang H."/>
            <person name="O'Toole P.W."/>
        </authorList>
    </citation>
    <scope>NUCLEOTIDE SEQUENCE [LARGE SCALE GENOMIC DNA]</scope>
    <source>
        <strain evidence="2 3">DSM 10532</strain>
    </source>
</reference>
<dbReference type="RefSeq" id="WP_025006337.1">
    <property type="nucleotide sequence ID" value="NZ_AZEL01000001.1"/>
</dbReference>
<feature type="transmembrane region" description="Helical" evidence="1">
    <location>
        <begin position="141"/>
        <end position="168"/>
    </location>
</feature>
<feature type="transmembrane region" description="Helical" evidence="1">
    <location>
        <begin position="180"/>
        <end position="207"/>
    </location>
</feature>
<evidence type="ECO:0000256" key="1">
    <source>
        <dbReference type="SAM" id="Phobius"/>
    </source>
</evidence>
<dbReference type="EMBL" id="AZEL01000001">
    <property type="protein sequence ID" value="KRL25653.1"/>
    <property type="molecule type" value="Genomic_DNA"/>
</dbReference>
<feature type="transmembrane region" description="Helical" evidence="1">
    <location>
        <begin position="310"/>
        <end position="326"/>
    </location>
</feature>
<sequence length="372" mass="43337">MYIYLCVFAISILLCYFCEKIAFPAIEQKTLSKLWFVILLILIALLPSILGGVRDYSIGTDIRVYGNTWFYLARSSSNLFSLLGTASASSIGALYAIFNFVVSRFTNNPHWFYFWYCFVENIIVLIALRENRKLISITSGWATYLLLFYNLNFNMLRQGMALVILLLGFKYIREEKFLKFSIVVLIAYLFHNTAIIALIVYIIYLVIAYKNNNWLKLSVIYVGSVIFILSFEQISQFLLNAGILNTRYAMYINSENSTVGKSYIFYLFLLLICTLSIKKAKDATFYFFEVLTFICILFSILVRIPYLFRVIDYFSIYLCLGIPYIFEKKSRIVLNGINFRPLIMYVLLISYWLIIYALLGYHATVPFVFMTE</sequence>
<feature type="transmembrane region" description="Helical" evidence="1">
    <location>
        <begin position="284"/>
        <end position="304"/>
    </location>
</feature>
<gene>
    <name evidence="2" type="ORF">FC37_GL001052</name>
</gene>
<evidence type="ECO:0000313" key="3">
    <source>
        <dbReference type="Proteomes" id="UP000051311"/>
    </source>
</evidence>
<feature type="transmembrane region" description="Helical" evidence="1">
    <location>
        <begin position="110"/>
        <end position="129"/>
    </location>
</feature>
<dbReference type="STRING" id="1423748.FC37_GL001052"/>
<dbReference type="PATRIC" id="fig|1423748.3.peg.1102"/>
<proteinExistence type="predicted"/>
<name>A0A0R1P756_9LACO</name>
<feature type="transmembrane region" description="Helical" evidence="1">
    <location>
        <begin position="34"/>
        <end position="53"/>
    </location>
</feature>
<dbReference type="AlphaFoldDB" id="A0A0R1P756"/>
<feature type="transmembrane region" description="Helical" evidence="1">
    <location>
        <begin position="79"/>
        <end position="98"/>
    </location>
</feature>
<protein>
    <recommendedName>
        <fullName evidence="4">EpsG family protein</fullName>
    </recommendedName>
</protein>
<keyword evidence="1" id="KW-1133">Transmembrane helix</keyword>
<dbReference type="OrthoDB" id="2329888at2"/>
<dbReference type="Proteomes" id="UP000051311">
    <property type="component" value="Unassembled WGS sequence"/>
</dbReference>
<feature type="transmembrane region" description="Helical" evidence="1">
    <location>
        <begin position="342"/>
        <end position="363"/>
    </location>
</feature>
<organism evidence="2 3">
    <name type="scientific">Lactobacillus gallinarum DSM 10532 = JCM 2011</name>
    <dbReference type="NCBI Taxonomy" id="1423748"/>
    <lineage>
        <taxon>Bacteria</taxon>
        <taxon>Bacillati</taxon>
        <taxon>Bacillota</taxon>
        <taxon>Bacilli</taxon>
        <taxon>Lactobacillales</taxon>
        <taxon>Lactobacillaceae</taxon>
        <taxon>Lactobacillus</taxon>
    </lineage>
</organism>
<evidence type="ECO:0008006" key="4">
    <source>
        <dbReference type="Google" id="ProtNLM"/>
    </source>
</evidence>
<evidence type="ECO:0000313" key="2">
    <source>
        <dbReference type="EMBL" id="KRL25653.1"/>
    </source>
</evidence>
<keyword evidence="1" id="KW-0812">Transmembrane</keyword>
<accession>A0A0R1P756</accession>